<dbReference type="InterPro" id="IPR014017">
    <property type="entry name" value="DNA_helicase_UvrD-like_C"/>
</dbReference>
<dbReference type="GO" id="GO:0000725">
    <property type="term" value="P:recombinational repair"/>
    <property type="evidence" value="ECO:0007669"/>
    <property type="project" value="TreeGrafter"/>
</dbReference>
<sequence>MSLMWLDEDQKRAVETPGSALVVAGPGAGKTRVLLARALHLLEASLPPERILLLTFTVRTRAELTERLSGLSAPVRAETFHALAYDLLSEALGHPPRLLSEEESLEIAGRLARSHGLRLSPRKVLEGLRAGRPEFEPLREEYLGYLSRNDLYDYLRILLEVPKRLSGRSFQGYALLIDEYQDLSPELLRFLTTFSRAEFFLVGDPAQAIYGFRGARPETVHAFLREFLPDLRVHYLRRSYRVPEEILRLAEGLREDPFGEGIRLSAERSGGKVRLLSFPSERAEAIGVAKEVAQLLGGAFMESSRGRGLPPGEVLVLARLRALLEPLKETLAREGLPVAEPEKEAEEARKRLSETAQRLLSRTQRPEEALFEVERLLPGARAWLSGLSAEELSARLLLLSTRDLLSPSRQGVNLLTIHGAKGLEAEAVVLAGAEEGILPLTVLPESDPEEERRLLYVALTRAKGSFLATFSRRRFLYGRRLSGRPTPWLSGLSREEKAPPRRRPRQVGLFALLFLFLLAVSAARAEPLADLLSRYSRLMVASHPGLAALASRVRAQKKRVAPAGALPDPRVVLSVRNAGDPIPANTLGEEPMSTAGVRVEQPLPWPGKRHLRARMAELEARRLAARYRRALWQNWRGLAEGLLDLAYLEEEARTLQEMKVLLREIEESVRLRYETGHGAQAEIFRAANQRSFLEERLRLNAEKQALKVAALEKRFLFRKIPEPLVELPRELPGLPPEKTLLSALERTPEVEDFRLQLREKELGARLAELEKRPDFRVFFGWHSRGTLPEIYEFGLGFGVPLFLGRKQGPLAEAAREEVLAAGQSLEDVRGELAFRLRDLLLAARTERDLWALYAREILPRAELELASARDHYASGRGTLESVLSAFRRVLEARLSLFRHRTSYLKALAGLESLLARPLFPDLPGPEGGIP</sequence>
<keyword evidence="8" id="KW-0413">Isomerase</keyword>
<evidence type="ECO:0000256" key="5">
    <source>
        <dbReference type="ARBA" id="ARBA00022806"/>
    </source>
</evidence>
<dbReference type="InterPro" id="IPR000212">
    <property type="entry name" value="DNA_helicase_UvrD/REP"/>
</dbReference>
<evidence type="ECO:0000256" key="11">
    <source>
        <dbReference type="ARBA" id="ARBA00034923"/>
    </source>
</evidence>
<evidence type="ECO:0000256" key="6">
    <source>
        <dbReference type="ARBA" id="ARBA00022840"/>
    </source>
</evidence>
<comment type="catalytic activity">
    <reaction evidence="12">
        <text>ATP + H2O = ADP + phosphate + H(+)</text>
        <dbReference type="Rhea" id="RHEA:13065"/>
        <dbReference type="ChEBI" id="CHEBI:15377"/>
        <dbReference type="ChEBI" id="CHEBI:15378"/>
        <dbReference type="ChEBI" id="CHEBI:30616"/>
        <dbReference type="ChEBI" id="CHEBI:43474"/>
        <dbReference type="ChEBI" id="CHEBI:456216"/>
        <dbReference type="EC" id="5.6.2.4"/>
    </reaction>
</comment>
<dbReference type="SUPFAM" id="SSF52540">
    <property type="entry name" value="P-loop containing nucleoside triphosphate hydrolases"/>
    <property type="match status" value="1"/>
</dbReference>
<evidence type="ECO:0000256" key="13">
    <source>
        <dbReference type="PROSITE-ProRule" id="PRU00560"/>
    </source>
</evidence>
<evidence type="ECO:0000256" key="7">
    <source>
        <dbReference type="ARBA" id="ARBA00023125"/>
    </source>
</evidence>
<dbReference type="CDD" id="cd17932">
    <property type="entry name" value="DEXQc_UvrD"/>
    <property type="match status" value="1"/>
</dbReference>
<name>A0A6H1WSR5_9BACT</name>
<evidence type="ECO:0000313" key="16">
    <source>
        <dbReference type="Proteomes" id="UP000501253"/>
    </source>
</evidence>
<dbReference type="AlphaFoldDB" id="A0A6H1WSR5"/>
<dbReference type="PANTHER" id="PTHR11070:SF2">
    <property type="entry name" value="ATP-DEPENDENT DNA HELICASE SRS2"/>
    <property type="match status" value="1"/>
</dbReference>
<dbReference type="Gene3D" id="1.10.10.160">
    <property type="match status" value="1"/>
</dbReference>
<evidence type="ECO:0000259" key="14">
    <source>
        <dbReference type="PROSITE" id="PS51198"/>
    </source>
</evidence>
<evidence type="ECO:0000256" key="12">
    <source>
        <dbReference type="ARBA" id="ARBA00048988"/>
    </source>
</evidence>
<keyword evidence="16" id="KW-1185">Reference proteome</keyword>
<dbReference type="InterPro" id="IPR013986">
    <property type="entry name" value="DExx_box_DNA_helicase_dom_sf"/>
</dbReference>
<dbReference type="Gene3D" id="1.20.1600.10">
    <property type="entry name" value="Outer membrane efflux proteins (OEP)"/>
    <property type="match status" value="1"/>
</dbReference>
<gene>
    <name evidence="15" type="ORF">FVE67_04985</name>
</gene>
<dbReference type="PANTHER" id="PTHR11070">
    <property type="entry name" value="UVRD / RECB / PCRA DNA HELICASE FAMILY MEMBER"/>
    <property type="match status" value="1"/>
</dbReference>
<dbReference type="Pfam" id="PF13361">
    <property type="entry name" value="UvrD_C"/>
    <property type="match status" value="1"/>
</dbReference>
<dbReference type="Pfam" id="PF02321">
    <property type="entry name" value="OEP"/>
    <property type="match status" value="1"/>
</dbReference>
<comment type="catalytic activity">
    <reaction evidence="9">
        <text>Couples ATP hydrolysis with the unwinding of duplex DNA by translocating in the 3'-5' direction.</text>
        <dbReference type="EC" id="5.6.2.4"/>
    </reaction>
</comment>
<evidence type="ECO:0000313" key="15">
    <source>
        <dbReference type="EMBL" id="QJA06194.1"/>
    </source>
</evidence>
<proteinExistence type="inferred from homology"/>
<dbReference type="GO" id="GO:0015562">
    <property type="term" value="F:efflux transmembrane transporter activity"/>
    <property type="evidence" value="ECO:0007669"/>
    <property type="project" value="InterPro"/>
</dbReference>
<evidence type="ECO:0000256" key="4">
    <source>
        <dbReference type="ARBA" id="ARBA00022801"/>
    </source>
</evidence>
<dbReference type="Gene3D" id="1.10.486.10">
    <property type="entry name" value="PCRA, domain 4"/>
    <property type="match status" value="1"/>
</dbReference>
<keyword evidence="4 13" id="KW-0378">Hydrolase</keyword>
<evidence type="ECO:0000256" key="10">
    <source>
        <dbReference type="ARBA" id="ARBA00034808"/>
    </source>
</evidence>
<dbReference type="SUPFAM" id="SSF56954">
    <property type="entry name" value="Outer membrane efflux proteins (OEP)"/>
    <property type="match status" value="1"/>
</dbReference>
<comment type="similarity">
    <text evidence="2">Belongs to the helicase family. UvrD subfamily.</text>
</comment>
<dbReference type="GO" id="GO:0003677">
    <property type="term" value="F:DNA binding"/>
    <property type="evidence" value="ECO:0007669"/>
    <property type="project" value="UniProtKB-KW"/>
</dbReference>
<keyword evidence="6 13" id="KW-0067">ATP-binding</keyword>
<dbReference type="PROSITE" id="PS51198">
    <property type="entry name" value="UVRD_HELICASE_ATP_BIND"/>
    <property type="match status" value="1"/>
</dbReference>
<evidence type="ECO:0000256" key="8">
    <source>
        <dbReference type="ARBA" id="ARBA00023235"/>
    </source>
</evidence>
<keyword evidence="3 13" id="KW-0547">Nucleotide-binding</keyword>
<dbReference type="GO" id="GO:0043138">
    <property type="term" value="F:3'-5' DNA helicase activity"/>
    <property type="evidence" value="ECO:0007669"/>
    <property type="project" value="UniProtKB-EC"/>
</dbReference>
<dbReference type="InterPro" id="IPR014016">
    <property type="entry name" value="UvrD-like_ATP-bd"/>
</dbReference>
<dbReference type="GO" id="GO:0005524">
    <property type="term" value="F:ATP binding"/>
    <property type="evidence" value="ECO:0007669"/>
    <property type="project" value="UniProtKB-UniRule"/>
</dbReference>
<keyword evidence="5 13" id="KW-0347">Helicase</keyword>
<dbReference type="InterPro" id="IPR027417">
    <property type="entry name" value="P-loop_NTPase"/>
</dbReference>
<comment type="similarity">
    <text evidence="1">Belongs to the outer membrane factor (OMF) (TC 1.B.17) family.</text>
</comment>
<dbReference type="Proteomes" id="UP000501253">
    <property type="component" value="Chromosome"/>
</dbReference>
<protein>
    <recommendedName>
        <fullName evidence="10">DNA 3'-5' helicase</fullName>
        <ecNumber evidence="10">5.6.2.4</ecNumber>
    </recommendedName>
    <alternativeName>
        <fullName evidence="11">DNA 3'-5' helicase II</fullName>
    </alternativeName>
</protein>
<feature type="binding site" evidence="13">
    <location>
        <begin position="24"/>
        <end position="31"/>
    </location>
    <ligand>
        <name>ATP</name>
        <dbReference type="ChEBI" id="CHEBI:30616"/>
    </ligand>
</feature>
<dbReference type="Gene3D" id="3.40.50.300">
    <property type="entry name" value="P-loop containing nucleotide triphosphate hydrolases"/>
    <property type="match status" value="4"/>
</dbReference>
<reference evidence="15 16" key="1">
    <citation type="submission" date="2019-08" db="EMBL/GenBank/DDBJ databases">
        <title>Complete genome sequence of Thermosulfurimonas marina SU872T, an anaerobic thermophilic chemolithoautotrophic bacterium isolated from a shallow marine hydrothermal vent.</title>
        <authorList>
            <person name="Allioux M."/>
            <person name="Jebbar M."/>
            <person name="Slobodkina G."/>
            <person name="Slobodkin A."/>
            <person name="Moalic Y."/>
            <person name="Frolova A."/>
            <person name="Shao Z."/>
            <person name="Alain K."/>
        </authorList>
    </citation>
    <scope>NUCLEOTIDE SEQUENCE [LARGE SCALE GENOMIC DNA]</scope>
    <source>
        <strain evidence="15 16">SU872</strain>
    </source>
</reference>
<evidence type="ECO:0000256" key="9">
    <source>
        <dbReference type="ARBA" id="ARBA00034617"/>
    </source>
</evidence>
<keyword evidence="7" id="KW-0238">DNA-binding</keyword>
<evidence type="ECO:0000256" key="3">
    <source>
        <dbReference type="ARBA" id="ARBA00022741"/>
    </source>
</evidence>
<dbReference type="GO" id="GO:0016787">
    <property type="term" value="F:hydrolase activity"/>
    <property type="evidence" value="ECO:0007669"/>
    <property type="project" value="UniProtKB-UniRule"/>
</dbReference>
<organism evidence="15 16">
    <name type="scientific">Thermosulfurimonas marina</name>
    <dbReference type="NCBI Taxonomy" id="2047767"/>
    <lineage>
        <taxon>Bacteria</taxon>
        <taxon>Pseudomonadati</taxon>
        <taxon>Thermodesulfobacteriota</taxon>
        <taxon>Thermodesulfobacteria</taxon>
        <taxon>Thermodesulfobacteriales</taxon>
        <taxon>Thermodesulfobacteriaceae</taxon>
        <taxon>Thermosulfurimonas</taxon>
    </lineage>
</organism>
<evidence type="ECO:0000256" key="1">
    <source>
        <dbReference type="ARBA" id="ARBA00007613"/>
    </source>
</evidence>
<dbReference type="KEGG" id="tmai:FVE67_04985"/>
<dbReference type="InterPro" id="IPR003423">
    <property type="entry name" value="OMP_efflux"/>
</dbReference>
<accession>A0A6H1WSR5</accession>
<dbReference type="Pfam" id="PF13245">
    <property type="entry name" value="AAA_19"/>
    <property type="match status" value="1"/>
</dbReference>
<dbReference type="EMBL" id="CP042909">
    <property type="protein sequence ID" value="QJA06194.1"/>
    <property type="molecule type" value="Genomic_DNA"/>
</dbReference>
<dbReference type="EC" id="5.6.2.4" evidence="10"/>
<feature type="domain" description="UvrD-like helicase ATP-binding" evidence="14">
    <location>
        <begin position="3"/>
        <end position="243"/>
    </location>
</feature>
<evidence type="ECO:0000256" key="2">
    <source>
        <dbReference type="ARBA" id="ARBA00009922"/>
    </source>
</evidence>